<gene>
    <name evidence="1" type="ORF">G2W53_041383</name>
</gene>
<organism evidence="1 2">
    <name type="scientific">Senna tora</name>
    <dbReference type="NCBI Taxonomy" id="362788"/>
    <lineage>
        <taxon>Eukaryota</taxon>
        <taxon>Viridiplantae</taxon>
        <taxon>Streptophyta</taxon>
        <taxon>Embryophyta</taxon>
        <taxon>Tracheophyta</taxon>
        <taxon>Spermatophyta</taxon>
        <taxon>Magnoliopsida</taxon>
        <taxon>eudicotyledons</taxon>
        <taxon>Gunneridae</taxon>
        <taxon>Pentapetalae</taxon>
        <taxon>rosids</taxon>
        <taxon>fabids</taxon>
        <taxon>Fabales</taxon>
        <taxon>Fabaceae</taxon>
        <taxon>Caesalpinioideae</taxon>
        <taxon>Cassia clade</taxon>
        <taxon>Senna</taxon>
    </lineage>
</organism>
<dbReference type="PANTHER" id="PTHR33710">
    <property type="entry name" value="BNAC02G09200D PROTEIN"/>
    <property type="match status" value="1"/>
</dbReference>
<keyword evidence="1" id="KW-0808">Transferase</keyword>
<name>A0A834SFF5_9FABA</name>
<dbReference type="OrthoDB" id="1001388at2759"/>
<sequence>MGHNSGSFFDVAGKGKKGSGLFSGGAKVKREIDIGLVGDVRKGGPSVVAGSIPNFRKVKEEKVFCELGPLGPVEVSVQKESVGLRVQEVLGEMGKPVCSPSGYVVEIPSDERMEKLELWFHLTNLKASISVFMEESMDQVSGSFQVGKSGSKKGRKRERRREKIIKDETLVDVPSSSDELFPKDLFRFGVHGKSGDGVRVVAEGFGGWPSAATQGHGFYVDACGKSGGLAVWWKEELDLKVLFSSKNLIHIELSSDGETPIFVSLVYGPPKEDERRIVWDRLRVFGSKKLLEDYGLFDLEYNGPLFTWINKRVGEAHIKEKLDWVLGNLELFCLFPKGQVFVNPLVGSDHCALVVDMNFVDQRSPRCFRFEMFWVDHLDYKEIVSRGWDACYGEDLGCFGLLVKKLESCKEILSKWSKKAFPNCI</sequence>
<keyword evidence="1" id="KW-0695">RNA-directed DNA polymerase</keyword>
<keyword evidence="1" id="KW-0548">Nucleotidyltransferase</keyword>
<dbReference type="Proteomes" id="UP000634136">
    <property type="component" value="Unassembled WGS sequence"/>
</dbReference>
<dbReference type="InterPro" id="IPR036691">
    <property type="entry name" value="Endo/exonu/phosph_ase_sf"/>
</dbReference>
<evidence type="ECO:0000313" key="2">
    <source>
        <dbReference type="Proteomes" id="UP000634136"/>
    </source>
</evidence>
<dbReference type="AlphaFoldDB" id="A0A834SFF5"/>
<dbReference type="PANTHER" id="PTHR33710:SF71">
    <property type="entry name" value="ENDONUCLEASE_EXONUCLEASE_PHOSPHATASE DOMAIN-CONTAINING PROTEIN"/>
    <property type="match status" value="1"/>
</dbReference>
<evidence type="ECO:0000313" key="1">
    <source>
        <dbReference type="EMBL" id="KAF7802272.1"/>
    </source>
</evidence>
<protein>
    <submittedName>
        <fullName evidence="1">Reverse transcriptase</fullName>
    </submittedName>
</protein>
<dbReference type="SUPFAM" id="SSF56219">
    <property type="entry name" value="DNase I-like"/>
    <property type="match status" value="1"/>
</dbReference>
<reference evidence="1" key="1">
    <citation type="submission" date="2020-09" db="EMBL/GenBank/DDBJ databases">
        <title>Genome-Enabled Discovery of Anthraquinone Biosynthesis in Senna tora.</title>
        <authorList>
            <person name="Kang S.-H."/>
            <person name="Pandey R.P."/>
            <person name="Lee C.-M."/>
            <person name="Sim J.-S."/>
            <person name="Jeong J.-T."/>
            <person name="Choi B.-S."/>
            <person name="Jung M."/>
            <person name="Ginzburg D."/>
            <person name="Zhao K."/>
            <person name="Won S.Y."/>
            <person name="Oh T.-J."/>
            <person name="Yu Y."/>
            <person name="Kim N.-H."/>
            <person name="Lee O.R."/>
            <person name="Lee T.-H."/>
            <person name="Bashyal P."/>
            <person name="Kim T.-S."/>
            <person name="Lee W.-H."/>
            <person name="Kawkins C."/>
            <person name="Kim C.-K."/>
            <person name="Kim J.S."/>
            <person name="Ahn B.O."/>
            <person name="Rhee S.Y."/>
            <person name="Sohng J.K."/>
        </authorList>
    </citation>
    <scope>NUCLEOTIDE SEQUENCE</scope>
    <source>
        <tissue evidence="1">Leaf</tissue>
    </source>
</reference>
<proteinExistence type="predicted"/>
<dbReference type="EMBL" id="JAAIUW010000013">
    <property type="protein sequence ID" value="KAF7802272.1"/>
    <property type="molecule type" value="Genomic_DNA"/>
</dbReference>
<dbReference type="GO" id="GO:0003964">
    <property type="term" value="F:RNA-directed DNA polymerase activity"/>
    <property type="evidence" value="ECO:0007669"/>
    <property type="project" value="UniProtKB-KW"/>
</dbReference>
<accession>A0A834SFF5</accession>
<comment type="caution">
    <text evidence="1">The sequence shown here is derived from an EMBL/GenBank/DDBJ whole genome shotgun (WGS) entry which is preliminary data.</text>
</comment>
<keyword evidence="2" id="KW-1185">Reference proteome</keyword>